<comment type="caution">
    <text evidence="2">The sequence shown here is derived from an EMBL/GenBank/DDBJ whole genome shotgun (WGS) entry which is preliminary data.</text>
</comment>
<accession>A0A1F7WTX6</accession>
<evidence type="ECO:0000313" key="3">
    <source>
        <dbReference type="Proteomes" id="UP000178735"/>
    </source>
</evidence>
<evidence type="ECO:0000313" key="2">
    <source>
        <dbReference type="EMBL" id="OGM06233.1"/>
    </source>
</evidence>
<dbReference type="InterPro" id="IPR052894">
    <property type="entry name" value="AsmA-related"/>
</dbReference>
<dbReference type="GO" id="GO:0090313">
    <property type="term" value="P:regulation of protein targeting to membrane"/>
    <property type="evidence" value="ECO:0007669"/>
    <property type="project" value="TreeGrafter"/>
</dbReference>
<sequence>MKEKRFYLLPALVCSLVFLCTGQLAASKTVEVAPGKAAMAVDIAKALFFSEFSDASISIPNFKYPINQINGKFKLEDGFTQFEAVTFKILGSELKGYGRVAKGSGSHDFHVSSDAVSYADIKKLIPALAAFDIKGVFKFDCAVSGTTDAPVVDAKFDLSGAGFDFSSLRSELKDIDISAVKLRVVFSGGRYDIKKMSFNFLDGTVELAGLFDPDKTSETVLDLKGAKIDAEKLFSRFQRQAGKITGLLETDLKIKNPETAAGMVVEGSLSMQNGVLKDFDFLKKLGDKLRMPIEKLKYEHISGDFSVSANGRRISFKDLVVTSNFIKLKSTGVIDENKAVKAKLFAEAAGGSIGGIKNQKLAAIFKKVISRVKLNFIVSGTTDNPKLELDLGQ</sequence>
<feature type="signal peptide" evidence="1">
    <location>
        <begin position="1"/>
        <end position="25"/>
    </location>
</feature>
<dbReference type="PANTHER" id="PTHR30441:SF8">
    <property type="entry name" value="DUF748 DOMAIN-CONTAINING PROTEIN"/>
    <property type="match status" value="1"/>
</dbReference>
<gene>
    <name evidence="2" type="ORF">A2008_03030</name>
</gene>
<organism evidence="2 3">
    <name type="scientific">Candidatus Wallbacteria bacterium GWC2_49_35</name>
    <dbReference type="NCBI Taxonomy" id="1817813"/>
    <lineage>
        <taxon>Bacteria</taxon>
        <taxon>Candidatus Walliibacteriota</taxon>
    </lineage>
</organism>
<keyword evidence="1" id="KW-0732">Signal</keyword>
<dbReference type="EMBL" id="MGFH01000074">
    <property type="protein sequence ID" value="OGM06233.1"/>
    <property type="molecule type" value="Genomic_DNA"/>
</dbReference>
<proteinExistence type="predicted"/>
<name>A0A1F7WTX6_9BACT</name>
<evidence type="ECO:0000256" key="1">
    <source>
        <dbReference type="SAM" id="SignalP"/>
    </source>
</evidence>
<protein>
    <recommendedName>
        <fullName evidence="4">AsmA-like C-terminal domain-containing protein</fullName>
    </recommendedName>
</protein>
<dbReference type="STRING" id="1817813.A2008_03030"/>
<reference evidence="2 3" key="1">
    <citation type="journal article" date="2016" name="Nat. Commun.">
        <title>Thousands of microbial genomes shed light on interconnected biogeochemical processes in an aquifer system.</title>
        <authorList>
            <person name="Anantharaman K."/>
            <person name="Brown C.T."/>
            <person name="Hug L.A."/>
            <person name="Sharon I."/>
            <person name="Castelle C.J."/>
            <person name="Probst A.J."/>
            <person name="Thomas B.C."/>
            <person name="Singh A."/>
            <person name="Wilkins M.J."/>
            <person name="Karaoz U."/>
            <person name="Brodie E.L."/>
            <person name="Williams K.H."/>
            <person name="Hubbard S.S."/>
            <person name="Banfield J.F."/>
        </authorList>
    </citation>
    <scope>NUCLEOTIDE SEQUENCE [LARGE SCALE GENOMIC DNA]</scope>
</reference>
<dbReference type="Proteomes" id="UP000178735">
    <property type="component" value="Unassembled WGS sequence"/>
</dbReference>
<evidence type="ECO:0008006" key="4">
    <source>
        <dbReference type="Google" id="ProtNLM"/>
    </source>
</evidence>
<dbReference type="AlphaFoldDB" id="A0A1F7WTX6"/>
<dbReference type="GO" id="GO:0005886">
    <property type="term" value="C:plasma membrane"/>
    <property type="evidence" value="ECO:0007669"/>
    <property type="project" value="TreeGrafter"/>
</dbReference>
<feature type="chain" id="PRO_5009533588" description="AsmA-like C-terminal domain-containing protein" evidence="1">
    <location>
        <begin position="26"/>
        <end position="393"/>
    </location>
</feature>
<dbReference type="PANTHER" id="PTHR30441">
    <property type="entry name" value="DUF748 DOMAIN-CONTAINING PROTEIN"/>
    <property type="match status" value="1"/>
</dbReference>